<dbReference type="Ensembl" id="ENSACAT00000014404.3">
    <property type="protein sequence ID" value="ENSACAP00000014114.2"/>
    <property type="gene ID" value="ENSACAG00000014399.3"/>
</dbReference>
<sequence length="1346" mass="144672">MEEFRLYWLCRCKYSHISISTARVPLPWAIPLILQRNGPSSANKGSPDPQVPASHPKLRGDTQKGQTNRITKTKDAHVCGRCCAEFFELSDLLQHKKNCTKNQLVLIVNENPVPASETFPPPSSPTDNPNEQRNDTVNNMDQVDRSDLSEHNNKLDKEESMDVEASSVSKTTSGTSPNVNNSIASSNGSTAGTSAVTTSLPQLGDLTTLGNFSMINSNVIIENLQSTKVAVAQFSQEARCNGASASKLAVPALMEQLLALQQQQIHQLQLIEQIRHQILLLASQNADLPVSPSPSQSTLRTSANPLSTLSSHLSQQLAAAAGLAQSLASQSASISGVKQLPPLQLPQSNPGNTMIPSSSGSPPNINLSTTAVETPSSDKVTTNAGGSQLGNPPVTASSSPAFAISSLLSPVSNPLLPQPTPSNSVFPNPLSNVGTPAEDLSSLAALAQQRKSKPPNLTAFEAKTTSEEAFFKHKCRFCAKVFGSDSALQIHLRSHTGERPFKCNICGNRFSTKGNLKVHFQRHKEKYPHIQMNPYPVPEHLDNIPTGTGIPYGMSIPPEKPVTSWLDSKPVLSTLTTSVGLPLPPTIPSLVPFIKTEEPQPIPISHPSSSPPCSVQSDSGSIDPVGKNSNGHLTEGEVCVLQSSNNKLEENAQTPSVSTSQNSSVTSPTTDSGSSNMVTFSNPLMPLMSEQFKAKFPFGGLLDTTPGSETSKLQQLVENIDKKATDPNECIICHRVLSCQSALKMHYRTHTGERPFKCKVCGRAFTTKGNLKTHYSVHRAMPPLRVQHSCPICQKKFTNAVVLQQHIRMHMGGQIPNTPVTENYSESMESDTGSFDEKNFDDLDNFSDENMEDCPDSSVPDTPKSVDASQDSLSSSPLPPEMSSIAALENQMKMINAGLAEQLQASLKSVENGSVEGDIMTNDSSSGGDMESQSAGSPAISESTSSMQALSPSNSMTDYHKSLSVEEKPPRTLSSDFTNGWPLALSNGGALDLTSNHPEKMIKEESLSMLFPFRDRGKLKNTACDICGKTFACQSALDIHYRSHTKERPFICTVCNRGFSTKGNLKQHMLTHQMRDLPSQLFEPSSNLGPNQNSSSAIPTISLPCLIKTEVNGFVHGSPQDSKETSPGLLASGPFPPSATSPVLLPALPRRTPKQHYCNACGKTFSSSSALQIHERTHTGEKPFACTICGRAFTTKGNLKVHMGTHMWNSTPARRGRRLSVDGPMTFLGSNPVKFPDMFPKDLAVRSGNGDPSSFWNQYAAALSNGLAMKTNEISVIQNGGIPPMPGSLGNGSSSPISGLTGSMEKLPSSEPNAPLAGLEKMASSENGTHFRFTRFVEDGKEIVTN</sequence>
<feature type="domain" description="C2H2-type" evidence="20">
    <location>
        <begin position="473"/>
        <end position="500"/>
    </location>
</feature>
<evidence type="ECO:0000256" key="18">
    <source>
        <dbReference type="PROSITE-ProRule" id="PRU00042"/>
    </source>
</evidence>
<feature type="compositionally biased region" description="Low complexity" evidence="19">
    <location>
        <begin position="653"/>
        <end position="670"/>
    </location>
</feature>
<dbReference type="GO" id="GO:0030325">
    <property type="term" value="P:adrenal gland development"/>
    <property type="evidence" value="ECO:0007669"/>
    <property type="project" value="Ensembl"/>
</dbReference>
<evidence type="ECO:0000256" key="11">
    <source>
        <dbReference type="ARBA" id="ARBA00023125"/>
    </source>
</evidence>
<feature type="compositionally biased region" description="Basic and acidic residues" evidence="19">
    <location>
        <begin position="958"/>
        <end position="970"/>
    </location>
</feature>
<feature type="compositionally biased region" description="Polar residues" evidence="19">
    <location>
        <begin position="166"/>
        <end position="179"/>
    </location>
</feature>
<feature type="region of interest" description="Disordered" evidence="19">
    <location>
        <begin position="813"/>
        <end position="881"/>
    </location>
</feature>
<dbReference type="GeneTree" id="ENSGT00940000155938"/>
<feature type="compositionally biased region" description="Polar residues" evidence="19">
    <location>
        <begin position="815"/>
        <end position="833"/>
    </location>
</feature>
<comment type="function">
    <text evidence="15">Transcriptional repressor involved in organogenesis. Plays an essential role in ureteric bud invasion during kidney development.</text>
</comment>
<dbReference type="FunFam" id="3.30.160.60:FF:000689">
    <property type="entry name" value="Spalt like transcription factor 1"/>
    <property type="match status" value="1"/>
</dbReference>
<feature type="domain" description="C2H2-type" evidence="20">
    <location>
        <begin position="756"/>
        <end position="783"/>
    </location>
</feature>
<feature type="domain" description="C2H2-type" evidence="20">
    <location>
        <begin position="1184"/>
        <end position="1211"/>
    </location>
</feature>
<feature type="region of interest" description="Disordered" evidence="19">
    <location>
        <begin position="39"/>
        <end position="71"/>
    </location>
</feature>
<dbReference type="SUPFAM" id="SSF57667">
    <property type="entry name" value="beta-beta-alpha zinc fingers"/>
    <property type="match status" value="5"/>
</dbReference>
<dbReference type="GO" id="GO:0006357">
    <property type="term" value="P:regulation of transcription by RNA polymerase II"/>
    <property type="evidence" value="ECO:0000318"/>
    <property type="project" value="GO_Central"/>
</dbReference>
<dbReference type="CDD" id="cd20908">
    <property type="entry name" value="SUF4-like"/>
    <property type="match status" value="1"/>
</dbReference>
<dbReference type="GO" id="GO:0008013">
    <property type="term" value="F:beta-catenin binding"/>
    <property type="evidence" value="ECO:0007669"/>
    <property type="project" value="Ensembl"/>
</dbReference>
<evidence type="ECO:0000256" key="7">
    <source>
        <dbReference type="ARBA" id="ARBA00022771"/>
    </source>
</evidence>
<dbReference type="GO" id="GO:0003337">
    <property type="term" value="P:mesenchymal to epithelial transition involved in metanephros morphogenesis"/>
    <property type="evidence" value="ECO:0007669"/>
    <property type="project" value="Ensembl"/>
</dbReference>
<evidence type="ECO:0000256" key="12">
    <source>
        <dbReference type="ARBA" id="ARBA00023163"/>
    </source>
</evidence>
<feature type="region of interest" description="Disordered" evidence="19">
    <location>
        <begin position="340"/>
        <end position="394"/>
    </location>
</feature>
<dbReference type="FunFam" id="3.30.160.60:FF:000260">
    <property type="entry name" value="Spalt-like transcription factor 1"/>
    <property type="match status" value="1"/>
</dbReference>
<dbReference type="PROSITE" id="PS00028">
    <property type="entry name" value="ZINC_FINGER_C2H2_1"/>
    <property type="match status" value="9"/>
</dbReference>
<feature type="domain" description="C2H2-type" evidence="20">
    <location>
        <begin position="1050"/>
        <end position="1077"/>
    </location>
</feature>
<dbReference type="GO" id="GO:0000981">
    <property type="term" value="F:DNA-binding transcription factor activity, RNA polymerase II-specific"/>
    <property type="evidence" value="ECO:0000318"/>
    <property type="project" value="GO_Central"/>
</dbReference>
<accession>H9GL02</accession>
<dbReference type="InterPro" id="IPR013087">
    <property type="entry name" value="Znf_C2H2_type"/>
</dbReference>
<dbReference type="Pfam" id="PF12874">
    <property type="entry name" value="zf-met"/>
    <property type="match status" value="1"/>
</dbReference>
<dbReference type="GO" id="GO:0000792">
    <property type="term" value="C:heterochromatin"/>
    <property type="evidence" value="ECO:0007669"/>
    <property type="project" value="Ensembl"/>
</dbReference>
<evidence type="ECO:0000256" key="10">
    <source>
        <dbReference type="ARBA" id="ARBA00023015"/>
    </source>
</evidence>
<dbReference type="GO" id="GO:0007507">
    <property type="term" value="P:heart development"/>
    <property type="evidence" value="ECO:0007669"/>
    <property type="project" value="Ensembl"/>
</dbReference>
<reference evidence="21" key="3">
    <citation type="submission" date="2025-09" db="UniProtKB">
        <authorList>
            <consortium name="Ensembl"/>
        </authorList>
    </citation>
    <scope>IDENTIFICATION</scope>
</reference>
<dbReference type="GO" id="GO:0005737">
    <property type="term" value="C:cytoplasm"/>
    <property type="evidence" value="ECO:0007669"/>
    <property type="project" value="Ensembl"/>
</dbReference>
<evidence type="ECO:0000256" key="13">
    <source>
        <dbReference type="ARBA" id="ARBA00023242"/>
    </source>
</evidence>
<dbReference type="GO" id="GO:0042733">
    <property type="term" value="P:embryonic digit morphogenesis"/>
    <property type="evidence" value="ECO:0007669"/>
    <property type="project" value="Ensembl"/>
</dbReference>
<dbReference type="PROSITE" id="PS50157">
    <property type="entry name" value="ZINC_FINGER_C2H2_2"/>
    <property type="match status" value="9"/>
</dbReference>
<feature type="compositionally biased region" description="Polar residues" evidence="19">
    <location>
        <begin position="1291"/>
        <end position="1301"/>
    </location>
</feature>
<evidence type="ECO:0000256" key="19">
    <source>
        <dbReference type="SAM" id="MobiDB-lite"/>
    </source>
</evidence>
<keyword evidence="6" id="KW-0677">Repeat</keyword>
<dbReference type="Pfam" id="PF00096">
    <property type="entry name" value="zf-C2H2"/>
    <property type="match status" value="5"/>
</dbReference>
<feature type="region of interest" description="Disordered" evidence="19">
    <location>
        <begin position="113"/>
        <end position="195"/>
    </location>
</feature>
<keyword evidence="7 18" id="KW-0863">Zinc-finger</keyword>
<evidence type="ECO:0000256" key="6">
    <source>
        <dbReference type="ARBA" id="ARBA00022737"/>
    </source>
</evidence>
<evidence type="ECO:0000256" key="5">
    <source>
        <dbReference type="ARBA" id="ARBA00022723"/>
    </source>
</evidence>
<comment type="similarity">
    <text evidence="14">Belongs to the sal C2H2-type zinc-finger protein family.</text>
</comment>
<feature type="compositionally biased region" description="Low complexity" evidence="19">
    <location>
        <begin position="603"/>
        <end position="621"/>
    </location>
</feature>
<reference evidence="21" key="2">
    <citation type="submission" date="2025-08" db="UniProtKB">
        <authorList>
            <consortium name="Ensembl"/>
        </authorList>
    </citation>
    <scope>IDENTIFICATION</scope>
</reference>
<dbReference type="FunFam" id="3.30.160.60:FF:000079">
    <property type="entry name" value="Spalt-like transcription factor 3"/>
    <property type="match status" value="1"/>
</dbReference>
<keyword evidence="10" id="KW-0805">Transcription regulation</keyword>
<dbReference type="InterPro" id="IPR051565">
    <property type="entry name" value="Sal_C2H2-zinc-finger"/>
</dbReference>
<dbReference type="GO" id="GO:0008270">
    <property type="term" value="F:zinc ion binding"/>
    <property type="evidence" value="ECO:0007669"/>
    <property type="project" value="UniProtKB-KW"/>
</dbReference>
<dbReference type="HOGENOM" id="CLU_005740_0_0_1"/>
<dbReference type="GO" id="GO:0005654">
    <property type="term" value="C:nucleoplasm"/>
    <property type="evidence" value="ECO:0007669"/>
    <property type="project" value="UniProtKB-ARBA"/>
</dbReference>
<gene>
    <name evidence="21" type="primary">SALL1</name>
</gene>
<evidence type="ECO:0000256" key="3">
    <source>
        <dbReference type="ARBA" id="ARBA00022499"/>
    </source>
</evidence>
<evidence type="ECO:0000256" key="14">
    <source>
        <dbReference type="ARBA" id="ARBA00038474"/>
    </source>
</evidence>
<dbReference type="InterPro" id="IPR022755">
    <property type="entry name" value="Znf_C2H2_jaz"/>
</dbReference>
<evidence type="ECO:0000313" key="22">
    <source>
        <dbReference type="Proteomes" id="UP000001646"/>
    </source>
</evidence>
<dbReference type="Bgee" id="ENSACAG00000014399">
    <property type="expression patterns" value="Expressed in embryonic post-anal tail and 10 other cell types or tissues"/>
</dbReference>
<dbReference type="Pfam" id="PF12171">
    <property type="entry name" value="zf-C2H2_jaz"/>
    <property type="match status" value="1"/>
</dbReference>
<evidence type="ECO:0000256" key="4">
    <source>
        <dbReference type="ARBA" id="ARBA00022553"/>
    </source>
</evidence>
<dbReference type="InterPro" id="IPR036236">
    <property type="entry name" value="Znf_C2H2_sf"/>
</dbReference>
<feature type="compositionally biased region" description="Polar residues" evidence="19">
    <location>
        <begin position="921"/>
        <end position="957"/>
    </location>
</feature>
<dbReference type="Proteomes" id="UP000001646">
    <property type="component" value="Unplaced"/>
</dbReference>
<dbReference type="GO" id="GO:0001227">
    <property type="term" value="F:DNA-binding transcription repressor activity, RNA polymerase II-specific"/>
    <property type="evidence" value="ECO:0007669"/>
    <property type="project" value="Ensembl"/>
</dbReference>
<feature type="compositionally biased region" description="Polar residues" evidence="19">
    <location>
        <begin position="364"/>
        <end position="394"/>
    </location>
</feature>
<evidence type="ECO:0000313" key="21">
    <source>
        <dbReference type="Ensembl" id="ENSACAP00000014114.2"/>
    </source>
</evidence>
<name>H9GL02_ANOCA</name>
<dbReference type="GO" id="GO:0045944">
    <property type="term" value="P:positive regulation of transcription by RNA polymerase II"/>
    <property type="evidence" value="ECO:0007669"/>
    <property type="project" value="Ensembl"/>
</dbReference>
<evidence type="ECO:0000256" key="8">
    <source>
        <dbReference type="ARBA" id="ARBA00022833"/>
    </source>
</evidence>
<keyword evidence="4" id="KW-0597">Phosphoprotein</keyword>
<keyword evidence="2" id="KW-0678">Repressor</keyword>
<evidence type="ECO:0000256" key="2">
    <source>
        <dbReference type="ARBA" id="ARBA00022491"/>
    </source>
</evidence>
<feature type="compositionally biased region" description="Polar residues" evidence="19">
    <location>
        <begin position="125"/>
        <end position="141"/>
    </location>
</feature>
<evidence type="ECO:0000259" key="20">
    <source>
        <dbReference type="PROSITE" id="PS50157"/>
    </source>
</evidence>
<keyword evidence="9" id="KW-0832">Ubl conjugation</keyword>
<feature type="compositionally biased region" description="Acidic residues" evidence="19">
    <location>
        <begin position="842"/>
        <end position="855"/>
    </location>
</feature>
<dbReference type="FunFam" id="3.30.160.60:FF:000708">
    <property type="entry name" value="Sal-like protein 1"/>
    <property type="match status" value="1"/>
</dbReference>
<feature type="region of interest" description="Disordered" evidence="19">
    <location>
        <begin position="649"/>
        <end position="677"/>
    </location>
</feature>
<dbReference type="FunFam" id="3.30.160.60:FF:000302">
    <property type="entry name" value="Spalt-like transcription factor 1"/>
    <property type="match status" value="1"/>
</dbReference>
<keyword evidence="5" id="KW-0479">Metal-binding</keyword>
<keyword evidence="22" id="KW-1185">Reference proteome</keyword>
<dbReference type="FunFam" id="3.30.160.60:FF:000215">
    <property type="entry name" value="Spalt-like transcription factor 3"/>
    <property type="match status" value="1"/>
</dbReference>
<feature type="domain" description="C2H2-type" evidence="20">
    <location>
        <begin position="728"/>
        <end position="755"/>
    </location>
</feature>
<comment type="subcellular location">
    <subcellularLocation>
        <location evidence="1">Nucleus</location>
    </subcellularLocation>
</comment>
<dbReference type="PANTHER" id="PTHR23233">
    <property type="entry name" value="SAL-LIKE PROTEIN"/>
    <property type="match status" value="1"/>
</dbReference>
<dbReference type="InParanoid" id="H9GL02"/>
<dbReference type="GO" id="GO:0008406">
    <property type="term" value="P:gonad development"/>
    <property type="evidence" value="ECO:0007669"/>
    <property type="project" value="Ensembl"/>
</dbReference>
<feature type="domain" description="C2H2-type" evidence="20">
    <location>
        <begin position="1156"/>
        <end position="1183"/>
    </location>
</feature>
<feature type="compositionally biased region" description="Low complexity" evidence="19">
    <location>
        <begin position="180"/>
        <end position="195"/>
    </location>
</feature>
<dbReference type="eggNOG" id="KOG1074">
    <property type="taxonomic scope" value="Eukaryota"/>
</dbReference>
<feature type="compositionally biased region" description="Low complexity" evidence="19">
    <location>
        <begin position="865"/>
        <end position="881"/>
    </location>
</feature>
<dbReference type="PANTHER" id="PTHR23233:SF51">
    <property type="entry name" value="SAL-LIKE PROTEIN 1"/>
    <property type="match status" value="1"/>
</dbReference>
<evidence type="ECO:0000256" key="16">
    <source>
        <dbReference type="ARBA" id="ARBA00062861"/>
    </source>
</evidence>
<feature type="region of interest" description="Disordered" evidence="19">
    <location>
        <begin position="914"/>
        <end position="975"/>
    </location>
</feature>
<keyword evidence="3" id="KW-1017">Isopeptide bond</keyword>
<dbReference type="Gene3D" id="3.30.160.60">
    <property type="entry name" value="Classic Zinc Finger"/>
    <property type="match status" value="8"/>
</dbReference>
<keyword evidence="13" id="KW-0539">Nucleus</keyword>
<dbReference type="STRING" id="28377.ENSACAP00000014114"/>
<evidence type="ECO:0000256" key="17">
    <source>
        <dbReference type="ARBA" id="ARBA00069282"/>
    </source>
</evidence>
<dbReference type="GO" id="GO:0030177">
    <property type="term" value="P:positive regulation of Wnt signaling pathway"/>
    <property type="evidence" value="ECO:0007669"/>
    <property type="project" value="Ensembl"/>
</dbReference>
<dbReference type="FunFam" id="3.30.160.60:FF:000341">
    <property type="entry name" value="Spalt-like transcription factor 1"/>
    <property type="match status" value="1"/>
</dbReference>
<feature type="region of interest" description="Disordered" evidence="19">
    <location>
        <begin position="598"/>
        <end position="632"/>
    </location>
</feature>
<keyword evidence="12" id="KW-0804">Transcription</keyword>
<proteinExistence type="inferred from homology"/>
<organism evidence="21 22">
    <name type="scientific">Anolis carolinensis</name>
    <name type="common">Green anole</name>
    <name type="synonym">American chameleon</name>
    <dbReference type="NCBI Taxonomy" id="28377"/>
    <lineage>
        <taxon>Eukaryota</taxon>
        <taxon>Metazoa</taxon>
        <taxon>Chordata</taxon>
        <taxon>Craniata</taxon>
        <taxon>Vertebrata</taxon>
        <taxon>Euteleostomi</taxon>
        <taxon>Lepidosauria</taxon>
        <taxon>Squamata</taxon>
        <taxon>Bifurcata</taxon>
        <taxon>Unidentata</taxon>
        <taxon>Episquamata</taxon>
        <taxon>Toxicofera</taxon>
        <taxon>Iguania</taxon>
        <taxon>Dactyloidae</taxon>
        <taxon>Anolis</taxon>
    </lineage>
</organism>
<feature type="region of interest" description="Disordered" evidence="19">
    <location>
        <begin position="1285"/>
        <end position="1313"/>
    </location>
</feature>
<dbReference type="GO" id="GO:0005634">
    <property type="term" value="C:nucleus"/>
    <property type="evidence" value="ECO:0000318"/>
    <property type="project" value="GO_Central"/>
</dbReference>
<reference evidence="21" key="1">
    <citation type="submission" date="2009-12" db="EMBL/GenBank/DDBJ databases">
        <title>The Genome Sequence of Anolis carolinensis (Green Anole Lizard).</title>
        <authorList>
            <consortium name="The Genome Sequencing Platform"/>
            <person name="Di Palma F."/>
            <person name="Alfoldi J."/>
            <person name="Heiman D."/>
            <person name="Young S."/>
            <person name="Grabherr M."/>
            <person name="Johnson J."/>
            <person name="Lander E.S."/>
            <person name="Lindblad-Toh K."/>
        </authorList>
    </citation>
    <scope>NUCLEOTIDE SEQUENCE [LARGE SCALE GENOMIC DNA]</scope>
    <source>
        <strain evidence="21">JBL SC #1</strain>
    </source>
</reference>
<feature type="compositionally biased region" description="Basic and acidic residues" evidence="19">
    <location>
        <begin position="142"/>
        <end position="160"/>
    </location>
</feature>
<protein>
    <recommendedName>
        <fullName evidence="17">Sal-like protein 1</fullName>
    </recommendedName>
</protein>
<comment type="subunit">
    <text evidence="16">May associate with NuRD histone deacetylase complex (HDAC). Interacts with components of HDAC complex including HDAC1, HDAC2, RBBP4, RBPP7, MTA1 and MTA2. Interacts with CCNQ. Interacts with NSD2 (via PHD-type zinc fingers 1, 2 and 3).</text>
</comment>
<dbReference type="GO" id="GO:0021983">
    <property type="term" value="P:pituitary gland development"/>
    <property type="evidence" value="ECO:0007669"/>
    <property type="project" value="Ensembl"/>
</dbReference>
<dbReference type="GO" id="GO:0061034">
    <property type="term" value="P:olfactory bulb mitral cell layer development"/>
    <property type="evidence" value="ECO:0007669"/>
    <property type="project" value="Ensembl"/>
</dbReference>
<keyword evidence="8" id="KW-0862">Zinc</keyword>
<evidence type="ECO:0000256" key="15">
    <source>
        <dbReference type="ARBA" id="ARBA00053244"/>
    </source>
</evidence>
<dbReference type="FunFam" id="3.30.160.60:FF:000025">
    <property type="entry name" value="Spalt-like transcription factor 1"/>
    <property type="match status" value="1"/>
</dbReference>
<dbReference type="GO" id="GO:0048566">
    <property type="term" value="P:embryonic digestive tract development"/>
    <property type="evidence" value="ECO:0007669"/>
    <property type="project" value="Ensembl"/>
</dbReference>
<keyword evidence="11" id="KW-0238">DNA-binding</keyword>
<evidence type="ECO:0000256" key="1">
    <source>
        <dbReference type="ARBA" id="ARBA00004123"/>
    </source>
</evidence>
<feature type="domain" description="C2H2-type" evidence="20">
    <location>
        <begin position="1022"/>
        <end position="1049"/>
    </location>
</feature>
<dbReference type="GO" id="GO:0010369">
    <property type="term" value="C:chromocenter"/>
    <property type="evidence" value="ECO:0007669"/>
    <property type="project" value="Ensembl"/>
</dbReference>
<evidence type="ECO:0000256" key="9">
    <source>
        <dbReference type="ARBA" id="ARBA00022843"/>
    </source>
</evidence>
<dbReference type="GO" id="GO:0000978">
    <property type="term" value="F:RNA polymerase II cis-regulatory region sequence-specific DNA binding"/>
    <property type="evidence" value="ECO:0007669"/>
    <property type="project" value="Ensembl"/>
</dbReference>
<feature type="domain" description="C2H2-type" evidence="20">
    <location>
        <begin position="788"/>
        <end position="815"/>
    </location>
</feature>
<feature type="domain" description="C2H2-type" evidence="20">
    <location>
        <begin position="501"/>
        <end position="528"/>
    </location>
</feature>
<dbReference type="SMART" id="SM00355">
    <property type="entry name" value="ZnF_C2H2"/>
    <property type="match status" value="9"/>
</dbReference>